<feature type="signal peptide" evidence="3">
    <location>
        <begin position="1"/>
        <end position="18"/>
    </location>
</feature>
<dbReference type="Pfam" id="PF24854">
    <property type="entry name" value="DUF7728"/>
    <property type="match status" value="1"/>
</dbReference>
<dbReference type="InterPro" id="IPR056145">
    <property type="entry name" value="DUF7728"/>
</dbReference>
<dbReference type="AlphaFoldDB" id="A0A9W8X1U6"/>
<feature type="chain" id="PRO_5040834127" description="DUF7728 domain-containing protein" evidence="3">
    <location>
        <begin position="19"/>
        <end position="386"/>
    </location>
</feature>
<proteinExistence type="predicted"/>
<keyword evidence="6" id="KW-1185">Reference proteome</keyword>
<feature type="transmembrane region" description="Helical" evidence="2">
    <location>
        <begin position="296"/>
        <end position="329"/>
    </location>
</feature>
<comment type="caution">
    <text evidence="5">The sequence shown here is derived from an EMBL/GenBank/DDBJ whole genome shotgun (WGS) entry which is preliminary data.</text>
</comment>
<evidence type="ECO:0000313" key="6">
    <source>
        <dbReference type="Proteomes" id="UP001140562"/>
    </source>
</evidence>
<feature type="compositionally biased region" description="Basic residues" evidence="1">
    <location>
        <begin position="256"/>
        <end position="270"/>
    </location>
</feature>
<keyword evidence="3" id="KW-0732">Signal</keyword>
<feature type="compositionally biased region" description="Basic residues" evidence="1">
    <location>
        <begin position="224"/>
        <end position="244"/>
    </location>
</feature>
<reference evidence="5" key="1">
    <citation type="submission" date="2022-10" db="EMBL/GenBank/DDBJ databases">
        <title>Tapping the CABI collections for fungal endophytes: first genome assemblies for Collariella, Neodidymelliopsis, Ascochyta clinopodiicola, Didymella pomorum, Didymosphaeria variabile, Neocosmospora piperis and Neocucurbitaria cava.</title>
        <authorList>
            <person name="Hill R."/>
        </authorList>
    </citation>
    <scope>NUCLEOTIDE SEQUENCE</scope>
    <source>
        <strain evidence="5">IMI 360193</strain>
    </source>
</reference>
<feature type="region of interest" description="Disordered" evidence="1">
    <location>
        <begin position="224"/>
        <end position="285"/>
    </location>
</feature>
<evidence type="ECO:0000256" key="1">
    <source>
        <dbReference type="SAM" id="MobiDB-lite"/>
    </source>
</evidence>
<dbReference type="EMBL" id="JAPEUV010000033">
    <property type="protein sequence ID" value="KAJ4338067.1"/>
    <property type="molecule type" value="Genomic_DNA"/>
</dbReference>
<feature type="domain" description="DUF7728" evidence="4">
    <location>
        <begin position="45"/>
        <end position="186"/>
    </location>
</feature>
<dbReference type="PANTHER" id="PTHR40622">
    <property type="match status" value="1"/>
</dbReference>
<organism evidence="5 6">
    <name type="scientific">Didymella glomerata</name>
    <dbReference type="NCBI Taxonomy" id="749621"/>
    <lineage>
        <taxon>Eukaryota</taxon>
        <taxon>Fungi</taxon>
        <taxon>Dikarya</taxon>
        <taxon>Ascomycota</taxon>
        <taxon>Pezizomycotina</taxon>
        <taxon>Dothideomycetes</taxon>
        <taxon>Pleosporomycetidae</taxon>
        <taxon>Pleosporales</taxon>
        <taxon>Pleosporineae</taxon>
        <taxon>Didymellaceae</taxon>
        <taxon>Didymella</taxon>
    </lineage>
</organism>
<sequence length="386" mass="43118">MSPSKLGLFASLALAANAVLIPPSMTAAELGDDNALETLAINPFKRIVAVECPGCPVATLDDKSLTWEKDAGNAFLLDFQVGPREDTLEVDGVQLYPPTFAIASQPFYVSQINTKAEESLRLRLRVTGYTFHFNTAETVSEAGVELLPMTFQITSVESKPMNPPTVTINLLKDPSGRLMIASFDAKQTLEATPAEQDKECKQWPLLCKWKGIMADRIESLKHMGKGRPGCHKRPHGMQRPHGHHNPMEDETFQGRPPHRFRPGGHHRPPPHHMEHNGHHRHHGHHHQVHMFLRRAFFTVLVPILIGIFAGTLTYLLGMALGCLISIIVFKLRGERYQPIALVEEDLEEGIVVEEACEKQEYAELPAYEAPPVYQDAPEKEVVHDTK</sequence>
<evidence type="ECO:0000256" key="3">
    <source>
        <dbReference type="SAM" id="SignalP"/>
    </source>
</evidence>
<keyword evidence="2" id="KW-1133">Transmembrane helix</keyword>
<evidence type="ECO:0000256" key="2">
    <source>
        <dbReference type="SAM" id="Phobius"/>
    </source>
</evidence>
<evidence type="ECO:0000259" key="4">
    <source>
        <dbReference type="Pfam" id="PF24854"/>
    </source>
</evidence>
<protein>
    <recommendedName>
        <fullName evidence="4">DUF7728 domain-containing protein</fullName>
    </recommendedName>
</protein>
<gene>
    <name evidence="5" type="ORF">N0V87_004215</name>
</gene>
<accession>A0A9W8X1U6</accession>
<dbReference type="OrthoDB" id="5409353at2759"/>
<name>A0A9W8X1U6_9PLEO</name>
<evidence type="ECO:0000313" key="5">
    <source>
        <dbReference type="EMBL" id="KAJ4338067.1"/>
    </source>
</evidence>
<dbReference type="Proteomes" id="UP001140562">
    <property type="component" value="Unassembled WGS sequence"/>
</dbReference>
<keyword evidence="2" id="KW-0472">Membrane</keyword>
<keyword evidence="2" id="KW-0812">Transmembrane</keyword>
<dbReference type="PANTHER" id="PTHR40622:SF1">
    <property type="match status" value="1"/>
</dbReference>